<comment type="caution">
    <text evidence="1">The sequence shown here is derived from an EMBL/GenBank/DDBJ whole genome shotgun (WGS) entry which is preliminary data.</text>
</comment>
<sequence>MIHDEFIGRRRGVSRRSEVFSVWVYGGGFAMCDGAGVTASTVRMTIWVCCYVDGGLVWEGQEYTLQNSGTFKGLEVLQAPAMDISGY</sequence>
<protein>
    <submittedName>
        <fullName evidence="1">Uncharacterized protein</fullName>
    </submittedName>
</protein>
<evidence type="ECO:0000313" key="2">
    <source>
        <dbReference type="Proteomes" id="UP001415857"/>
    </source>
</evidence>
<dbReference type="Proteomes" id="UP001415857">
    <property type="component" value="Unassembled WGS sequence"/>
</dbReference>
<proteinExistence type="predicted"/>
<name>A0AAP0RQQ9_LIQFO</name>
<reference evidence="1 2" key="1">
    <citation type="journal article" date="2024" name="Plant J.">
        <title>Genome sequences and population genomics reveal climatic adaptation and genomic divergence between two closely related sweetgum species.</title>
        <authorList>
            <person name="Xu W.Q."/>
            <person name="Ren C.Q."/>
            <person name="Zhang X.Y."/>
            <person name="Comes H.P."/>
            <person name="Liu X.H."/>
            <person name="Li Y.G."/>
            <person name="Kettle C.J."/>
            <person name="Jalonen R."/>
            <person name="Gaisberger H."/>
            <person name="Ma Y.Z."/>
            <person name="Qiu Y.X."/>
        </authorList>
    </citation>
    <scope>NUCLEOTIDE SEQUENCE [LARGE SCALE GENOMIC DNA]</scope>
    <source>
        <strain evidence="1">Hangzhou</strain>
    </source>
</reference>
<dbReference type="EMBL" id="JBBPBK010000006">
    <property type="protein sequence ID" value="KAK9282912.1"/>
    <property type="molecule type" value="Genomic_DNA"/>
</dbReference>
<organism evidence="1 2">
    <name type="scientific">Liquidambar formosana</name>
    <name type="common">Formosan gum</name>
    <dbReference type="NCBI Taxonomy" id="63359"/>
    <lineage>
        <taxon>Eukaryota</taxon>
        <taxon>Viridiplantae</taxon>
        <taxon>Streptophyta</taxon>
        <taxon>Embryophyta</taxon>
        <taxon>Tracheophyta</taxon>
        <taxon>Spermatophyta</taxon>
        <taxon>Magnoliopsida</taxon>
        <taxon>eudicotyledons</taxon>
        <taxon>Gunneridae</taxon>
        <taxon>Pentapetalae</taxon>
        <taxon>Saxifragales</taxon>
        <taxon>Altingiaceae</taxon>
        <taxon>Liquidambar</taxon>
    </lineage>
</organism>
<dbReference type="AlphaFoldDB" id="A0AAP0RQQ9"/>
<gene>
    <name evidence="1" type="ORF">L1049_011137</name>
</gene>
<keyword evidence="2" id="KW-1185">Reference proteome</keyword>
<evidence type="ECO:0000313" key="1">
    <source>
        <dbReference type="EMBL" id="KAK9282912.1"/>
    </source>
</evidence>
<accession>A0AAP0RQQ9</accession>